<dbReference type="InterPro" id="IPR018976">
    <property type="entry name" value="Imelysin-like"/>
</dbReference>
<dbReference type="eggNOG" id="COG3489">
    <property type="taxonomic scope" value="Bacteria"/>
</dbReference>
<gene>
    <name evidence="5" type="ORF">OCGS_0754</name>
</gene>
<evidence type="ECO:0000313" key="5">
    <source>
        <dbReference type="EMBL" id="EKE45059.1"/>
    </source>
</evidence>
<dbReference type="Proteomes" id="UP000006765">
    <property type="component" value="Unassembled WGS sequence"/>
</dbReference>
<keyword evidence="6" id="KW-1185">Reference proteome</keyword>
<dbReference type="EMBL" id="AMGO01000011">
    <property type="protein sequence ID" value="EKE45059.1"/>
    <property type="molecule type" value="Genomic_DNA"/>
</dbReference>
<name>K2HQI0_9RHOB</name>
<feature type="chain" id="PRO_5003858599" evidence="3">
    <location>
        <begin position="21"/>
        <end position="329"/>
    </location>
</feature>
<dbReference type="CDD" id="cd14659">
    <property type="entry name" value="Imelysin-like_IPPA"/>
    <property type="match status" value="1"/>
</dbReference>
<sequence>MKYAVAFTIGLAIAAGSVAAGVEQAIDDQILPGYAAFSDATAALRQTAMNDCTAAAIRPDWNGAMDAWLGVGHLRFGPAEAEGRATAIAFWPDTRGATARTLADLLIARDPVIDTPEGTATLSVAARGLYALELLLYDPQFDDNGAYGCALLRALTTDLAAMAASIEDEWQNGYADALRHAGDPGNDVFLSEREARQTLFTALLTGLEFIADQRLGRPMGTFERPRPARAESWRAGRSQRNVILSLRALSGLADALADSGTPRTDAAFSRAMDLADTLDDPVFGAVVDPTGRLRVEVLQQAVRDARETALMELGPALGVSAGFNSADGD</sequence>
<dbReference type="InterPro" id="IPR034984">
    <property type="entry name" value="Imelysin-like_IPPA"/>
</dbReference>
<comment type="subcellular location">
    <subcellularLocation>
        <location evidence="1">Cell envelope</location>
    </subcellularLocation>
</comment>
<organism evidence="5 6">
    <name type="scientific">Oceaniovalibus guishaninsula JLT2003</name>
    <dbReference type="NCBI Taxonomy" id="1231392"/>
    <lineage>
        <taxon>Bacteria</taxon>
        <taxon>Pseudomonadati</taxon>
        <taxon>Pseudomonadota</taxon>
        <taxon>Alphaproteobacteria</taxon>
        <taxon>Rhodobacterales</taxon>
        <taxon>Roseobacteraceae</taxon>
        <taxon>Oceaniovalibus</taxon>
    </lineage>
</organism>
<dbReference type="Pfam" id="PF09375">
    <property type="entry name" value="Peptidase_M75"/>
    <property type="match status" value="1"/>
</dbReference>
<keyword evidence="2 3" id="KW-0732">Signal</keyword>
<reference evidence="5 6" key="1">
    <citation type="journal article" date="2012" name="J. Bacteriol.">
        <title>Draft Genome Sequence of Oceaniovalibus guishaninsula JLT2003T.</title>
        <authorList>
            <person name="Tang K."/>
            <person name="Liu K."/>
            <person name="Jiao N."/>
        </authorList>
    </citation>
    <scope>NUCLEOTIDE SEQUENCE [LARGE SCALE GENOMIC DNA]</scope>
    <source>
        <strain evidence="5 6">JLT2003</strain>
    </source>
</reference>
<evidence type="ECO:0000313" key="6">
    <source>
        <dbReference type="Proteomes" id="UP000006765"/>
    </source>
</evidence>
<evidence type="ECO:0000256" key="3">
    <source>
        <dbReference type="SAM" id="SignalP"/>
    </source>
</evidence>
<evidence type="ECO:0000259" key="4">
    <source>
        <dbReference type="Pfam" id="PF09375"/>
    </source>
</evidence>
<dbReference type="InterPro" id="IPR038352">
    <property type="entry name" value="Imelysin_sf"/>
</dbReference>
<proteinExistence type="predicted"/>
<evidence type="ECO:0000256" key="1">
    <source>
        <dbReference type="ARBA" id="ARBA00004196"/>
    </source>
</evidence>
<evidence type="ECO:0000256" key="2">
    <source>
        <dbReference type="ARBA" id="ARBA00022729"/>
    </source>
</evidence>
<dbReference type="AlphaFoldDB" id="K2HQI0"/>
<dbReference type="STRING" id="1231392.OCGS_0754"/>
<protein>
    <submittedName>
        <fullName evidence="5">Putative signal peptide protein</fullName>
    </submittedName>
</protein>
<feature type="domain" description="Imelysin-like" evidence="4">
    <location>
        <begin position="30"/>
        <end position="306"/>
    </location>
</feature>
<dbReference type="GO" id="GO:0030313">
    <property type="term" value="C:cell envelope"/>
    <property type="evidence" value="ECO:0007669"/>
    <property type="project" value="UniProtKB-SubCell"/>
</dbReference>
<dbReference type="Gene3D" id="1.20.1420.20">
    <property type="entry name" value="M75 peptidase, HXXE motif"/>
    <property type="match status" value="1"/>
</dbReference>
<feature type="signal peptide" evidence="3">
    <location>
        <begin position="1"/>
        <end position="20"/>
    </location>
</feature>
<dbReference type="RefSeq" id="WP_007425907.1">
    <property type="nucleotide sequence ID" value="NZ_AMGO01000011.1"/>
</dbReference>
<dbReference type="PATRIC" id="fig|1231392.3.peg.758"/>
<dbReference type="OrthoDB" id="5729110at2"/>
<accession>K2HQI0</accession>
<comment type="caution">
    <text evidence="5">The sequence shown here is derived from an EMBL/GenBank/DDBJ whole genome shotgun (WGS) entry which is preliminary data.</text>
</comment>